<reference evidence="3 4" key="1">
    <citation type="submission" date="2020-09" db="EMBL/GenBank/DDBJ databases">
        <title>Roseomonas.</title>
        <authorList>
            <person name="Zhu W."/>
        </authorList>
    </citation>
    <scope>NUCLEOTIDE SEQUENCE [LARGE SCALE GENOMIC DNA]</scope>
    <source>
        <strain evidence="3 4">573</strain>
    </source>
</reference>
<dbReference type="Gene3D" id="3.60.15.10">
    <property type="entry name" value="Ribonuclease Z/Hydroxyacylglutathione hydrolase-like"/>
    <property type="match status" value="1"/>
</dbReference>
<dbReference type="PANTHER" id="PTHR15032">
    <property type="entry name" value="N-ACYL-PHOSPHATIDYLETHANOLAMINE-HYDROLYZING PHOSPHOLIPASE D"/>
    <property type="match status" value="1"/>
</dbReference>
<evidence type="ECO:0000259" key="2">
    <source>
        <dbReference type="Pfam" id="PF12706"/>
    </source>
</evidence>
<accession>A0ABS3KSM2</accession>
<name>A0ABS3KSM2_9PROT</name>
<evidence type="ECO:0000256" key="1">
    <source>
        <dbReference type="SAM" id="MobiDB-lite"/>
    </source>
</evidence>
<evidence type="ECO:0000313" key="4">
    <source>
        <dbReference type="Proteomes" id="UP001518989"/>
    </source>
</evidence>
<dbReference type="PANTHER" id="PTHR15032:SF4">
    <property type="entry name" value="N-ACYL-PHOSPHATIDYLETHANOLAMINE-HYDROLYZING PHOSPHOLIPASE D"/>
    <property type="match status" value="1"/>
</dbReference>
<dbReference type="EMBL" id="JACTNG010000008">
    <property type="protein sequence ID" value="MBO1080441.1"/>
    <property type="molecule type" value="Genomic_DNA"/>
</dbReference>
<keyword evidence="4" id="KW-1185">Reference proteome</keyword>
<dbReference type="InterPro" id="IPR036866">
    <property type="entry name" value="RibonucZ/Hydroxyglut_hydro"/>
</dbReference>
<dbReference type="InterPro" id="IPR001279">
    <property type="entry name" value="Metallo-B-lactamas"/>
</dbReference>
<dbReference type="Proteomes" id="UP001518989">
    <property type="component" value="Unassembled WGS sequence"/>
</dbReference>
<gene>
    <name evidence="3" type="ORF">IAI61_15470</name>
</gene>
<comment type="caution">
    <text evidence="3">The sequence shown here is derived from an EMBL/GenBank/DDBJ whole genome shotgun (WGS) entry which is preliminary data.</text>
</comment>
<proteinExistence type="predicted"/>
<sequence length="336" mass="36560">MTDAPVPRQPARPRPRGAQRRDGRFLNPDGSRAGPSGAELRRLFAERNQGTPWPRQVQDPPFPPPALPPEGHVAITFVGHATFLIRFHGGPTLLTDPIWSDRCSPFSFAGPKRVRAPGLDLDALPPVDAILLSHNHYDHCDIPTLRRLQARGTTRIVTGLGNAKLLAKHGLRDVLELDWWQDAALPGGAVATFLPARHVGARSLFDRGRTLWGGFAIRAGGGRLHFTGDSAWGAHFEEIGHFAGPFDVSLIPIGAYEPRWFMQQVHMNPEEAVRAFQALRTRQALAMHFGTFKLTQEAIDAPAHAPGVALAAAGIPAEDFALPGFGQTFVVPLTFG</sequence>
<dbReference type="Pfam" id="PF12706">
    <property type="entry name" value="Lactamase_B_2"/>
    <property type="match status" value="1"/>
</dbReference>
<protein>
    <submittedName>
        <fullName evidence="3">MBL fold metallo-hydrolase</fullName>
    </submittedName>
</protein>
<feature type="region of interest" description="Disordered" evidence="1">
    <location>
        <begin position="1"/>
        <end position="60"/>
    </location>
</feature>
<dbReference type="RefSeq" id="WP_207418396.1">
    <property type="nucleotide sequence ID" value="NZ_CP061177.1"/>
</dbReference>
<feature type="domain" description="Metallo-beta-lactamase" evidence="2">
    <location>
        <begin position="93"/>
        <end position="289"/>
    </location>
</feature>
<organism evidence="3 4">
    <name type="scientific">Roseomonas haemaphysalidis</name>
    <dbReference type="NCBI Taxonomy" id="2768162"/>
    <lineage>
        <taxon>Bacteria</taxon>
        <taxon>Pseudomonadati</taxon>
        <taxon>Pseudomonadota</taxon>
        <taxon>Alphaproteobacteria</taxon>
        <taxon>Acetobacterales</taxon>
        <taxon>Roseomonadaceae</taxon>
        <taxon>Roseomonas</taxon>
    </lineage>
</organism>
<dbReference type="SUPFAM" id="SSF56281">
    <property type="entry name" value="Metallo-hydrolase/oxidoreductase"/>
    <property type="match status" value="1"/>
</dbReference>
<evidence type="ECO:0000313" key="3">
    <source>
        <dbReference type="EMBL" id="MBO1080441.1"/>
    </source>
</evidence>